<sequence>MKTACFFVIMLIFSCTLVTRNKNEIAGTYARIAENEIYILHDTLILSPVSKQANHEYRIIQRSQTNFKNPTEQKFNKRAKHFINGTYDPQTGIMKTDDPGRLYSFDPKETTITINEIIYRKIK</sequence>
<name>A0ABS8PTK6_9BACT</name>
<accession>A0ABS8PTK6</accession>
<proteinExistence type="predicted"/>
<comment type="caution">
    <text evidence="1">The sequence shown here is derived from an EMBL/GenBank/DDBJ whole genome shotgun (WGS) entry which is preliminary data.</text>
</comment>
<evidence type="ECO:0000313" key="2">
    <source>
        <dbReference type="Proteomes" id="UP001199816"/>
    </source>
</evidence>
<keyword evidence="2" id="KW-1185">Reference proteome</keyword>
<dbReference type="RefSeq" id="WP_231006203.1">
    <property type="nucleotide sequence ID" value="NZ_JAJNEC010000005.1"/>
</dbReference>
<dbReference type="PROSITE" id="PS51257">
    <property type="entry name" value="PROKAR_LIPOPROTEIN"/>
    <property type="match status" value="1"/>
</dbReference>
<organism evidence="1 2">
    <name type="scientific">Niabella pedocola</name>
    <dbReference type="NCBI Taxonomy" id="1752077"/>
    <lineage>
        <taxon>Bacteria</taxon>
        <taxon>Pseudomonadati</taxon>
        <taxon>Bacteroidota</taxon>
        <taxon>Chitinophagia</taxon>
        <taxon>Chitinophagales</taxon>
        <taxon>Chitinophagaceae</taxon>
        <taxon>Niabella</taxon>
    </lineage>
</organism>
<dbReference type="EMBL" id="JAJNEC010000005">
    <property type="protein sequence ID" value="MCD2424404.1"/>
    <property type="molecule type" value="Genomic_DNA"/>
</dbReference>
<reference evidence="1 2" key="1">
    <citation type="submission" date="2021-11" db="EMBL/GenBank/DDBJ databases">
        <title>Genomic of Niabella pedocola.</title>
        <authorList>
            <person name="Wu T."/>
        </authorList>
    </citation>
    <scope>NUCLEOTIDE SEQUENCE [LARGE SCALE GENOMIC DNA]</scope>
    <source>
        <strain evidence="1 2">JCM 31011</strain>
    </source>
</reference>
<evidence type="ECO:0008006" key="3">
    <source>
        <dbReference type="Google" id="ProtNLM"/>
    </source>
</evidence>
<dbReference type="Proteomes" id="UP001199816">
    <property type="component" value="Unassembled WGS sequence"/>
</dbReference>
<evidence type="ECO:0000313" key="1">
    <source>
        <dbReference type="EMBL" id="MCD2424404.1"/>
    </source>
</evidence>
<protein>
    <recommendedName>
        <fullName evidence="3">Lipoprotein</fullName>
    </recommendedName>
</protein>
<gene>
    <name evidence="1" type="ORF">LQ567_16610</name>
</gene>